<dbReference type="AlphaFoldDB" id="A0AAX2AJ26"/>
<sequence>MFFHFHPFKPFIFNDTKYLIIGTLPPPRFCTKNLKKNDVDFCYGSQDNLLWQVLDKIYKLNLLYDNSKEAIKQRKEFLIKKNIGICDIVESCFREKIDASDLGMKDIKLRDILKYLNKYKNIQKIIFTGKNSKNSPEYFFRKTILNNYKLEEIKNSKIRTHKLIFNNRQILVYSLTSPSNAANRSIGTNKDFKEKKLKNPNYKPFDFRYEEYKLAFLNS</sequence>
<accession>A0AAX2AJ26</accession>
<reference evidence="1 2" key="1">
    <citation type="submission" date="2017-09" db="EMBL/GenBank/DDBJ databases">
        <title>Genomics of the genus Arcobacter.</title>
        <authorList>
            <person name="Perez-Cataluna A."/>
            <person name="Figueras M.J."/>
            <person name="Salas-Masso N."/>
        </authorList>
    </citation>
    <scope>NUCLEOTIDE SEQUENCE [LARGE SCALE GENOMIC DNA]</scope>
    <source>
        <strain evidence="1 2">CECT 7386</strain>
    </source>
</reference>
<dbReference type="Proteomes" id="UP000290092">
    <property type="component" value="Unassembled WGS sequence"/>
</dbReference>
<evidence type="ECO:0000313" key="1">
    <source>
        <dbReference type="EMBL" id="RXK15943.1"/>
    </source>
</evidence>
<evidence type="ECO:0000313" key="2">
    <source>
        <dbReference type="Proteomes" id="UP000290092"/>
    </source>
</evidence>
<organism evidence="1 2">
    <name type="scientific">Malaciobacter mytili LMG 24559</name>
    <dbReference type="NCBI Taxonomy" id="1032238"/>
    <lineage>
        <taxon>Bacteria</taxon>
        <taxon>Pseudomonadati</taxon>
        <taxon>Campylobacterota</taxon>
        <taxon>Epsilonproteobacteria</taxon>
        <taxon>Campylobacterales</taxon>
        <taxon>Arcobacteraceae</taxon>
        <taxon>Malaciobacter</taxon>
    </lineage>
</organism>
<dbReference type="EMBL" id="NXID01000017">
    <property type="protein sequence ID" value="RXK15943.1"/>
    <property type="molecule type" value="Genomic_DNA"/>
</dbReference>
<dbReference type="SUPFAM" id="SSF52141">
    <property type="entry name" value="Uracil-DNA glycosylase-like"/>
    <property type="match status" value="1"/>
</dbReference>
<gene>
    <name evidence="1" type="ORF">CP985_06150</name>
</gene>
<dbReference type="InterPro" id="IPR036895">
    <property type="entry name" value="Uracil-DNA_glycosylase-like_sf"/>
</dbReference>
<dbReference type="KEGG" id="amyt:AMYT_2391"/>
<protein>
    <submittedName>
        <fullName evidence="1">DNA glycosylase</fullName>
    </submittedName>
</protein>
<name>A0AAX2AJ26_9BACT</name>
<keyword evidence="2" id="KW-1185">Reference proteome</keyword>
<dbReference type="Gene3D" id="3.40.470.10">
    <property type="entry name" value="Uracil-DNA glycosylase-like domain"/>
    <property type="match status" value="1"/>
</dbReference>
<comment type="caution">
    <text evidence="1">The sequence shown here is derived from an EMBL/GenBank/DDBJ whole genome shotgun (WGS) entry which is preliminary data.</text>
</comment>
<proteinExistence type="predicted"/>
<dbReference type="RefSeq" id="WP_114842748.1">
    <property type="nucleotide sequence ID" value="NZ_CP031219.1"/>
</dbReference>